<feature type="coiled-coil region" evidence="1">
    <location>
        <begin position="28"/>
        <end position="55"/>
    </location>
</feature>
<evidence type="ECO:0000313" key="4">
    <source>
        <dbReference type="EMBL" id="PHY91999.1"/>
    </source>
</evidence>
<dbReference type="GeneID" id="77267332"/>
<keyword evidence="2" id="KW-0472">Membrane</keyword>
<keyword evidence="2" id="KW-0812">Transmembrane</keyword>
<accession>A0A2G4R611</accession>
<gene>
    <name evidence="4" type="ORF">AA994_01315</name>
    <name evidence="3" type="ORF">CVU5213_06665</name>
</gene>
<dbReference type="Proteomes" id="UP000237472">
    <property type="component" value="Unassembled WGS sequence"/>
</dbReference>
<protein>
    <recommendedName>
        <fullName evidence="7">Septum formation initiator</fullName>
    </recommendedName>
</protein>
<evidence type="ECO:0000256" key="2">
    <source>
        <dbReference type="SAM" id="Phobius"/>
    </source>
</evidence>
<evidence type="ECO:0000313" key="3">
    <source>
        <dbReference type="EMBL" id="MBS4241403.1"/>
    </source>
</evidence>
<reference evidence="3" key="3">
    <citation type="submission" date="2019-07" db="EMBL/GenBank/DDBJ databases">
        <authorList>
            <person name="Miller W.G."/>
        </authorList>
    </citation>
    <scope>NUCLEOTIDE SEQUENCE</scope>
    <source>
        <strain evidence="3">52/13</strain>
    </source>
</reference>
<keyword evidence="6" id="KW-1185">Reference proteome</keyword>
<reference evidence="5" key="1">
    <citation type="submission" date="2015-06" db="EMBL/GenBank/DDBJ databases">
        <authorList>
            <person name="Parisi A."/>
            <person name="Chiara M."/>
            <person name="Florio D."/>
            <person name="Miccolupo A."/>
            <person name="Manzari C."/>
            <person name="Mion D."/>
            <person name="Caruso M."/>
            <person name="D'erchia A.M."/>
            <person name="Zanoni R."/>
        </authorList>
    </citation>
    <scope>NUCLEOTIDE SEQUENCE [LARGE SCALE GENOMIC DNA]</scope>
    <source>
        <strain evidence="5">73/13</strain>
    </source>
</reference>
<keyword evidence="1" id="KW-0175">Coiled coil</keyword>
<evidence type="ECO:0000256" key="1">
    <source>
        <dbReference type="SAM" id="Coils"/>
    </source>
</evidence>
<evidence type="ECO:0008006" key="7">
    <source>
        <dbReference type="Google" id="ProtNLM"/>
    </source>
</evidence>
<dbReference type="EMBL" id="LDWY01000016">
    <property type="protein sequence ID" value="PHY91999.1"/>
    <property type="molecule type" value="Genomic_DNA"/>
</dbReference>
<dbReference type="EMBL" id="VJYU01000021">
    <property type="protein sequence ID" value="MBS4241403.1"/>
    <property type="molecule type" value="Genomic_DNA"/>
</dbReference>
<dbReference type="Proteomes" id="UP000811399">
    <property type="component" value="Unassembled WGS sequence"/>
</dbReference>
<keyword evidence="2" id="KW-1133">Transmembrane helix</keyword>
<reference evidence="3 6" key="4">
    <citation type="journal article" date="2021" name="Syst. Appl. Microbiol.">
        <title>nCampylobacter vulpis sp. nov. isolated from wild red foxes.</title>
        <authorList>
            <person name="Parisi A."/>
            <person name="Chiara M."/>
            <person name="Caffara M."/>
            <person name="Mion D."/>
            <person name="Miller W.G."/>
            <person name="Caruso M."/>
            <person name="Manzari C."/>
            <person name="Florio D."/>
            <person name="Capozzi L."/>
            <person name="D'Erchia A.M."/>
            <person name="Manzulli V."/>
            <person name="Zanoni R.G."/>
        </authorList>
    </citation>
    <scope>NUCLEOTIDE SEQUENCE [LARGE SCALE GENOMIC DNA]</scope>
    <source>
        <strain evidence="3 6">52/13</strain>
    </source>
</reference>
<evidence type="ECO:0000313" key="6">
    <source>
        <dbReference type="Proteomes" id="UP000811399"/>
    </source>
</evidence>
<name>A0A2G4R611_9BACT</name>
<feature type="transmembrane region" description="Helical" evidence="2">
    <location>
        <begin position="6"/>
        <end position="25"/>
    </location>
</feature>
<reference evidence="4" key="2">
    <citation type="submission" date="2015-06" db="EMBL/GenBank/DDBJ databases">
        <authorList>
            <person name="Hoefler B.C."/>
            <person name="Straight P.D."/>
        </authorList>
    </citation>
    <scope>NUCLEOTIDE SEQUENCE [LARGE SCALE GENOMIC DNA]</scope>
    <source>
        <strain evidence="4">73/13</strain>
    </source>
</reference>
<dbReference type="RefSeq" id="WP_099460971.1">
    <property type="nucleotide sequence ID" value="NZ_CP041617.1"/>
</dbReference>
<sequence>MCFLSLIVIVGAIYFGNMLFGQYSLDTMLSLEAMKERLNKQILLLKEQNAKAQKEYFELQGLDPDEKK</sequence>
<organism evidence="4 5">
    <name type="scientific">Campylobacter vulpis</name>
    <dbReference type="NCBI Taxonomy" id="1655500"/>
    <lineage>
        <taxon>Bacteria</taxon>
        <taxon>Pseudomonadati</taxon>
        <taxon>Campylobacterota</taxon>
        <taxon>Epsilonproteobacteria</taxon>
        <taxon>Campylobacterales</taxon>
        <taxon>Campylobacteraceae</taxon>
        <taxon>Campylobacter</taxon>
    </lineage>
</organism>
<evidence type="ECO:0000313" key="5">
    <source>
        <dbReference type="Proteomes" id="UP000237472"/>
    </source>
</evidence>
<proteinExistence type="predicted"/>
<dbReference type="AlphaFoldDB" id="A0A2G4R611"/>
<dbReference type="OrthoDB" id="5373216at2"/>
<comment type="caution">
    <text evidence="4">The sequence shown here is derived from an EMBL/GenBank/DDBJ whole genome shotgun (WGS) entry which is preliminary data.</text>
</comment>